<accession>A0A7J8GAA8</accession>
<comment type="caution">
    <text evidence="1">The sequence shown here is derived from an EMBL/GenBank/DDBJ whole genome shotgun (WGS) entry which is preliminary data.</text>
</comment>
<gene>
    <name evidence="1" type="ORF">HJG63_011533</name>
</gene>
<evidence type="ECO:0000313" key="1">
    <source>
        <dbReference type="EMBL" id="KAF6456900.1"/>
    </source>
</evidence>
<name>A0A7J8GAA8_ROUAE</name>
<reference evidence="1 2" key="1">
    <citation type="journal article" date="2020" name="Nature">
        <title>Six reference-quality genomes reveal evolution of bat adaptations.</title>
        <authorList>
            <person name="Jebb D."/>
            <person name="Huang Z."/>
            <person name="Pippel M."/>
            <person name="Hughes G.M."/>
            <person name="Lavrichenko K."/>
            <person name="Devanna P."/>
            <person name="Winkler S."/>
            <person name="Jermiin L.S."/>
            <person name="Skirmuntt E.C."/>
            <person name="Katzourakis A."/>
            <person name="Burkitt-Gray L."/>
            <person name="Ray D.A."/>
            <person name="Sullivan K.A.M."/>
            <person name="Roscito J.G."/>
            <person name="Kirilenko B.M."/>
            <person name="Davalos L.M."/>
            <person name="Corthals A.P."/>
            <person name="Power M.L."/>
            <person name="Jones G."/>
            <person name="Ransome R.D."/>
            <person name="Dechmann D.K.N."/>
            <person name="Locatelli A.G."/>
            <person name="Puechmaille S.J."/>
            <person name="Fedrigo O."/>
            <person name="Jarvis E.D."/>
            <person name="Hiller M."/>
            <person name="Vernes S.C."/>
            <person name="Myers E.W."/>
            <person name="Teeling E.C."/>
        </authorList>
    </citation>
    <scope>NUCLEOTIDE SEQUENCE [LARGE SCALE GENOMIC DNA]</scope>
    <source>
        <strain evidence="1">MRouAeg1</strain>
        <tissue evidence="1">Muscle</tissue>
    </source>
</reference>
<organism evidence="1 2">
    <name type="scientific">Rousettus aegyptiacus</name>
    <name type="common">Egyptian fruit bat</name>
    <name type="synonym">Pteropus aegyptiacus</name>
    <dbReference type="NCBI Taxonomy" id="9407"/>
    <lineage>
        <taxon>Eukaryota</taxon>
        <taxon>Metazoa</taxon>
        <taxon>Chordata</taxon>
        <taxon>Craniata</taxon>
        <taxon>Vertebrata</taxon>
        <taxon>Euteleostomi</taxon>
        <taxon>Mammalia</taxon>
        <taxon>Eutheria</taxon>
        <taxon>Laurasiatheria</taxon>
        <taxon>Chiroptera</taxon>
        <taxon>Yinpterochiroptera</taxon>
        <taxon>Pteropodoidea</taxon>
        <taxon>Pteropodidae</taxon>
        <taxon>Rousettinae</taxon>
        <taxon>Rousettus</taxon>
    </lineage>
</organism>
<dbReference type="Proteomes" id="UP000593571">
    <property type="component" value="Unassembled WGS sequence"/>
</dbReference>
<protein>
    <submittedName>
        <fullName evidence="1">Uncharacterized protein</fullName>
    </submittedName>
</protein>
<dbReference type="AlphaFoldDB" id="A0A7J8GAA8"/>
<sequence>MEICKHYKSIFPHHSHLVNICSHAVGYRWPSQNSFFVYSVPLSPDFPPIFSLAGSSSVPLLRVSPPQESVLSPLFSPSHYCFKINLTNFHIVKHYHYTDRFEICVCSPGLSSKIQTKTSNHLFKLVLVVHFKLMAKTKFQI</sequence>
<evidence type="ECO:0000313" key="2">
    <source>
        <dbReference type="Proteomes" id="UP000593571"/>
    </source>
</evidence>
<dbReference type="EMBL" id="JACASE010000006">
    <property type="protein sequence ID" value="KAF6456900.1"/>
    <property type="molecule type" value="Genomic_DNA"/>
</dbReference>
<keyword evidence="2" id="KW-1185">Reference proteome</keyword>
<proteinExistence type="predicted"/>